<protein>
    <submittedName>
        <fullName evidence="4">Dehydrogenase</fullName>
    </submittedName>
</protein>
<gene>
    <name evidence="4" type="ORF">JOF54_000176</name>
</gene>
<evidence type="ECO:0000259" key="2">
    <source>
        <dbReference type="Pfam" id="PF01408"/>
    </source>
</evidence>
<evidence type="ECO:0000313" key="4">
    <source>
        <dbReference type="EMBL" id="MBP2415254.1"/>
    </source>
</evidence>
<dbReference type="PANTHER" id="PTHR43818:SF11">
    <property type="entry name" value="BCDNA.GH03377"/>
    <property type="match status" value="1"/>
</dbReference>
<feature type="domain" description="GFO/IDH/MocA-like oxidoreductase" evidence="3">
    <location>
        <begin position="145"/>
        <end position="282"/>
    </location>
</feature>
<dbReference type="InterPro" id="IPR055170">
    <property type="entry name" value="GFO_IDH_MocA-like_dom"/>
</dbReference>
<proteinExistence type="predicted"/>
<keyword evidence="1" id="KW-0560">Oxidoreductase</keyword>
<feature type="domain" description="Gfo/Idh/MocA-like oxidoreductase N-terminal" evidence="2">
    <location>
        <begin position="15"/>
        <end position="132"/>
    </location>
</feature>
<reference evidence="4 5" key="1">
    <citation type="submission" date="2021-03" db="EMBL/GenBank/DDBJ databases">
        <title>Sequencing the genomes of 1000 actinobacteria strains.</title>
        <authorList>
            <person name="Klenk H.-P."/>
        </authorList>
    </citation>
    <scope>NUCLEOTIDE SEQUENCE [LARGE SCALE GENOMIC DNA]</scope>
    <source>
        <strain evidence="4 5">DSM 12936</strain>
    </source>
</reference>
<dbReference type="Pfam" id="PF22725">
    <property type="entry name" value="GFO_IDH_MocA_C3"/>
    <property type="match status" value="1"/>
</dbReference>
<accession>A0ABS4Z2H6</accession>
<keyword evidence="5" id="KW-1185">Reference proteome</keyword>
<dbReference type="InterPro" id="IPR036291">
    <property type="entry name" value="NAD(P)-bd_dom_sf"/>
</dbReference>
<name>A0ABS4Z2H6_9ACTN</name>
<evidence type="ECO:0000313" key="5">
    <source>
        <dbReference type="Proteomes" id="UP000758168"/>
    </source>
</evidence>
<dbReference type="InterPro" id="IPR050463">
    <property type="entry name" value="Gfo/Idh/MocA_oxidrdct_glycsds"/>
</dbReference>
<dbReference type="EMBL" id="JAGIOB010000001">
    <property type="protein sequence ID" value="MBP2415254.1"/>
    <property type="molecule type" value="Genomic_DNA"/>
</dbReference>
<dbReference type="Gene3D" id="3.30.360.10">
    <property type="entry name" value="Dihydrodipicolinate Reductase, domain 2"/>
    <property type="match status" value="1"/>
</dbReference>
<comment type="caution">
    <text evidence="4">The sequence shown here is derived from an EMBL/GenBank/DDBJ whole genome shotgun (WGS) entry which is preliminary data.</text>
</comment>
<dbReference type="Gene3D" id="3.40.50.720">
    <property type="entry name" value="NAD(P)-binding Rossmann-like Domain"/>
    <property type="match status" value="1"/>
</dbReference>
<evidence type="ECO:0000256" key="1">
    <source>
        <dbReference type="ARBA" id="ARBA00023002"/>
    </source>
</evidence>
<organism evidence="4 5">
    <name type="scientific">Microlunatus capsulatus</name>
    <dbReference type="NCBI Taxonomy" id="99117"/>
    <lineage>
        <taxon>Bacteria</taxon>
        <taxon>Bacillati</taxon>
        <taxon>Actinomycetota</taxon>
        <taxon>Actinomycetes</taxon>
        <taxon>Propionibacteriales</taxon>
        <taxon>Propionibacteriaceae</taxon>
        <taxon>Microlunatus</taxon>
    </lineage>
</organism>
<dbReference type="Pfam" id="PF01408">
    <property type="entry name" value="GFO_IDH_MocA"/>
    <property type="match status" value="1"/>
</dbReference>
<dbReference type="RefSeq" id="WP_210052126.1">
    <property type="nucleotide sequence ID" value="NZ_BAAAMH010000026.1"/>
</dbReference>
<dbReference type="Proteomes" id="UP000758168">
    <property type="component" value="Unassembled WGS sequence"/>
</dbReference>
<dbReference type="PANTHER" id="PTHR43818">
    <property type="entry name" value="BCDNA.GH03377"/>
    <property type="match status" value="1"/>
</dbReference>
<dbReference type="InterPro" id="IPR000683">
    <property type="entry name" value="Gfo/Idh/MocA-like_OxRdtase_N"/>
</dbReference>
<dbReference type="SUPFAM" id="SSF51735">
    <property type="entry name" value="NAD(P)-binding Rossmann-fold domains"/>
    <property type="match status" value="1"/>
</dbReference>
<dbReference type="SUPFAM" id="SSF55347">
    <property type="entry name" value="Glyceraldehyde-3-phosphate dehydrogenase-like, C-terminal domain"/>
    <property type="match status" value="1"/>
</dbReference>
<sequence length="384" mass="42093">MTATPSGATPEKKTLNVGVVGTGRWAVRSHIPGWQRDSRCTVVGLADVDQALVKSAGEQFGVSNVTDDYRDLVNDPDIDVIDVVTGDAMHFEVTMAALEAGKHVLCEKPVHHSYAEVDRAADLAASKGLKTKLGFTFRYAPATMYAAELIREGFVGTPYMLNAYEQNSQWLDPSNPLRQQNNPGDPDEIQVASIEGYGAPVIDIMHWWMGTPLTSVVGTMRNFVPERVVRDTGKMTRMNIDDGDMWLAEFEGGGLASVQSSFVTVGNYPGIEVRVYGSEGAIIVRLVEEAGICQTIRTATKDAVEFVEREIPQRFFPEGGTSLEAWPFLFYSNLIADFATEILSGGPENQGDFRQGALVQQTINAFEAAHRRRAWVDFPLPAQA</sequence>
<evidence type="ECO:0000259" key="3">
    <source>
        <dbReference type="Pfam" id="PF22725"/>
    </source>
</evidence>